<comment type="caution">
    <text evidence="1">The sequence shown here is derived from an EMBL/GenBank/DDBJ whole genome shotgun (WGS) entry which is preliminary data.</text>
</comment>
<reference evidence="2" key="1">
    <citation type="journal article" date="2019" name="Int. J. Syst. Evol. Microbiol.">
        <title>The Global Catalogue of Microorganisms (GCM) 10K type strain sequencing project: providing services to taxonomists for standard genome sequencing and annotation.</title>
        <authorList>
            <consortium name="The Broad Institute Genomics Platform"/>
            <consortium name="The Broad Institute Genome Sequencing Center for Infectious Disease"/>
            <person name="Wu L."/>
            <person name="Ma J."/>
        </authorList>
    </citation>
    <scope>NUCLEOTIDE SEQUENCE [LARGE SCALE GENOMIC DNA]</scope>
    <source>
        <strain evidence="2">JCM 17759</strain>
    </source>
</reference>
<dbReference type="PANTHER" id="PTHR42716:SF1">
    <property type="entry name" value="SLL0471 PROTEIN"/>
    <property type="match status" value="1"/>
</dbReference>
<dbReference type="InterPro" id="IPR005288">
    <property type="entry name" value="NadB"/>
</dbReference>
<dbReference type="SUPFAM" id="SSF51905">
    <property type="entry name" value="FAD/NAD(P)-binding domain"/>
    <property type="match status" value="1"/>
</dbReference>
<dbReference type="InterPro" id="IPR036188">
    <property type="entry name" value="FAD/NAD-bd_sf"/>
</dbReference>
<sequence length="583" mass="64365">MPEKSFTAAPSTYSRSFARRRFLEFCGLGAASAIYPQIAAASESARSGGERHVDVVIIGGGLGGCAAALAATRMGKRVLLTEPTDWIGGQLSQQGVPPDEHSHIETHGCTASYRQFRENVRDYYRRNYPLTESAKNNPRLNPGNGNVSRLCHEPRVAVAVLDAMLAPAVSAGRLTVMLNTKPVKAEVDGDRVRSVTLINDQGAEYQVTAPYFIDATEQGDLLPLTNTEYVTGAESRHETEESHAPEKAEPDNIQAFTWCFAIDHIDGADHTIDRPKQYDFWRDHTPDLTPPWPGKLLSLQYSKPNTLKPHDLAFVPPTKEAPPPKTKALNLWLYRRIIDPANFLPGTYDSGVAIVNWPQNDYMLGNLITGDEQEIAKHLEGSRQLSLSLLYWLQTEAPRPDGGTGWKGLRLRKDIMGTADGLAKYPYIRESRRIQAEFTILEQHISRADRQAVAKNAGDKVTAAPFHDSVGIGYYHLDLHPSSGGDNYIDFSSVPFQIPLGALIPRRTENLIAACKNIGTTHLSNGCYRLHPVEWSIGEAAGALAAHCLDQRERPRGVRNQSKSLTTFQSVLKGQGFELVWPT</sequence>
<evidence type="ECO:0000313" key="2">
    <source>
        <dbReference type="Proteomes" id="UP001500840"/>
    </source>
</evidence>
<proteinExistence type="predicted"/>
<dbReference type="Gene3D" id="3.50.50.60">
    <property type="entry name" value="FAD/NAD(P)-binding domain"/>
    <property type="match status" value="1"/>
</dbReference>
<dbReference type="RefSeq" id="WP_345323216.1">
    <property type="nucleotide sequence ID" value="NZ_BAABGA010000035.1"/>
</dbReference>
<dbReference type="PANTHER" id="PTHR42716">
    <property type="entry name" value="L-ASPARTATE OXIDASE"/>
    <property type="match status" value="1"/>
</dbReference>
<dbReference type="EMBL" id="BAABGA010000035">
    <property type="protein sequence ID" value="GAA4455514.1"/>
    <property type="molecule type" value="Genomic_DNA"/>
</dbReference>
<evidence type="ECO:0000313" key="1">
    <source>
        <dbReference type="EMBL" id="GAA4455514.1"/>
    </source>
</evidence>
<accession>A0ABP8MWW0</accession>
<keyword evidence="2" id="KW-1185">Reference proteome</keyword>
<dbReference type="PROSITE" id="PS51318">
    <property type="entry name" value="TAT"/>
    <property type="match status" value="1"/>
</dbReference>
<dbReference type="Pfam" id="PF12831">
    <property type="entry name" value="FAD_oxidored"/>
    <property type="match status" value="1"/>
</dbReference>
<name>A0ABP8MWW0_9BACT</name>
<gene>
    <name evidence="1" type="ORF">GCM10023156_29660</name>
</gene>
<dbReference type="InterPro" id="IPR006311">
    <property type="entry name" value="TAT_signal"/>
</dbReference>
<protein>
    <submittedName>
        <fullName evidence="1">FAD-dependent oxidoreductase</fullName>
    </submittedName>
</protein>
<dbReference type="Proteomes" id="UP001500840">
    <property type="component" value="Unassembled WGS sequence"/>
</dbReference>
<organism evidence="1 2">
    <name type="scientific">Novipirellula rosea</name>
    <dbReference type="NCBI Taxonomy" id="1031540"/>
    <lineage>
        <taxon>Bacteria</taxon>
        <taxon>Pseudomonadati</taxon>
        <taxon>Planctomycetota</taxon>
        <taxon>Planctomycetia</taxon>
        <taxon>Pirellulales</taxon>
        <taxon>Pirellulaceae</taxon>
        <taxon>Novipirellula</taxon>
    </lineage>
</organism>